<organism evidence="2 3">
    <name type="scientific">Halobacillus campisalis</name>
    <dbReference type="NCBI Taxonomy" id="435909"/>
    <lineage>
        <taxon>Bacteria</taxon>
        <taxon>Bacillati</taxon>
        <taxon>Bacillota</taxon>
        <taxon>Bacilli</taxon>
        <taxon>Bacillales</taxon>
        <taxon>Bacillaceae</taxon>
        <taxon>Halobacillus</taxon>
    </lineage>
</organism>
<dbReference type="GO" id="GO:0016746">
    <property type="term" value="F:acyltransferase activity"/>
    <property type="evidence" value="ECO:0007669"/>
    <property type="project" value="UniProtKB-KW"/>
</dbReference>
<protein>
    <submittedName>
        <fullName evidence="2">GNAT family N-acetyltransferase</fullName>
        <ecNumber evidence="2">2.3.-.-</ecNumber>
    </submittedName>
</protein>
<proteinExistence type="predicted"/>
<dbReference type="InterPro" id="IPR000182">
    <property type="entry name" value="GNAT_dom"/>
</dbReference>
<dbReference type="Pfam" id="PF00583">
    <property type="entry name" value="Acetyltransf_1"/>
    <property type="match status" value="1"/>
</dbReference>
<dbReference type="Proteomes" id="UP001596494">
    <property type="component" value="Unassembled WGS sequence"/>
</dbReference>
<reference evidence="3" key="1">
    <citation type="journal article" date="2019" name="Int. J. Syst. Evol. Microbiol.">
        <title>The Global Catalogue of Microorganisms (GCM) 10K type strain sequencing project: providing services to taxonomists for standard genome sequencing and annotation.</title>
        <authorList>
            <consortium name="The Broad Institute Genomics Platform"/>
            <consortium name="The Broad Institute Genome Sequencing Center for Infectious Disease"/>
            <person name="Wu L."/>
            <person name="Ma J."/>
        </authorList>
    </citation>
    <scope>NUCLEOTIDE SEQUENCE [LARGE SCALE GENOMIC DNA]</scope>
    <source>
        <strain evidence="3">CCUG 73951</strain>
    </source>
</reference>
<dbReference type="RefSeq" id="WP_289216191.1">
    <property type="nucleotide sequence ID" value="NZ_JAPVRC010000005.1"/>
</dbReference>
<dbReference type="InterPro" id="IPR051531">
    <property type="entry name" value="N-acetyltransferase"/>
</dbReference>
<keyword evidence="2" id="KW-0012">Acyltransferase</keyword>
<name>A0ABW2JZU7_9BACI</name>
<dbReference type="Gene3D" id="3.40.630.30">
    <property type="match status" value="1"/>
</dbReference>
<dbReference type="PROSITE" id="PS51186">
    <property type="entry name" value="GNAT"/>
    <property type="match status" value="1"/>
</dbReference>
<evidence type="ECO:0000313" key="2">
    <source>
        <dbReference type="EMBL" id="MFC7319443.1"/>
    </source>
</evidence>
<sequence length="152" mass="17608">MEMKRITQKEAEEISEWHYEGEYSFYDMKADPEDYEEFIHEETRSPYTYSVYESDDLMGFFSVYKGEDETISIGLGMHPEWTGKGLGESFIREGLDALSKELTFSKISLAVAVFNKRAIAVYERAGFVPVHTYQQKTNGASYTFLKMEKVVK</sequence>
<comment type="caution">
    <text evidence="2">The sequence shown here is derived from an EMBL/GenBank/DDBJ whole genome shotgun (WGS) entry which is preliminary data.</text>
</comment>
<dbReference type="PANTHER" id="PTHR43792">
    <property type="entry name" value="GNAT FAMILY, PUTATIVE (AFU_ORTHOLOGUE AFUA_3G00765)-RELATED-RELATED"/>
    <property type="match status" value="1"/>
</dbReference>
<dbReference type="PANTHER" id="PTHR43792:SF1">
    <property type="entry name" value="N-ACETYLTRANSFERASE DOMAIN-CONTAINING PROTEIN"/>
    <property type="match status" value="1"/>
</dbReference>
<dbReference type="SUPFAM" id="SSF55729">
    <property type="entry name" value="Acyl-CoA N-acyltransferases (Nat)"/>
    <property type="match status" value="1"/>
</dbReference>
<evidence type="ECO:0000313" key="3">
    <source>
        <dbReference type="Proteomes" id="UP001596494"/>
    </source>
</evidence>
<dbReference type="EMBL" id="JBHTBY010000001">
    <property type="protein sequence ID" value="MFC7319443.1"/>
    <property type="molecule type" value="Genomic_DNA"/>
</dbReference>
<keyword evidence="2" id="KW-0808">Transferase</keyword>
<gene>
    <name evidence="2" type="ORF">ACFQMN_00920</name>
</gene>
<dbReference type="EC" id="2.3.-.-" evidence="2"/>
<evidence type="ECO:0000259" key="1">
    <source>
        <dbReference type="PROSITE" id="PS51186"/>
    </source>
</evidence>
<dbReference type="InterPro" id="IPR016181">
    <property type="entry name" value="Acyl_CoA_acyltransferase"/>
</dbReference>
<feature type="domain" description="N-acetyltransferase" evidence="1">
    <location>
        <begin position="1"/>
        <end position="152"/>
    </location>
</feature>
<keyword evidence="3" id="KW-1185">Reference proteome</keyword>
<accession>A0ABW2JZU7</accession>